<comment type="caution">
    <text evidence="2">The sequence shown here is derived from an EMBL/GenBank/DDBJ whole genome shotgun (WGS) entry which is preliminary data.</text>
</comment>
<gene>
    <name evidence="2" type="ORF">MERR_LOCUS21181</name>
</gene>
<dbReference type="AlphaFoldDB" id="A0A6D2IZ65"/>
<sequence length="330" mass="36358">MLGRIVKLSSSARNPGLCLVHEQRLFSTAATPYMLLRSSNAVEERLVSIDCFDPRKQETVKIPVPEEMQESVTIGSSRGWVCLRNIHDSSVRLTNIFNPAAKVVSLPPLPPANVVKVSNMALSASPDDERCDCVVAVKFLAATIGLCRPGDSGWTYIQTPEVPAEKSNVMYSVTDQKFYLNTCHSLSTTSSIFPPVSPYPRFHSKENVGLLSLSCRAMPYLVETPSGQPLLVFWFKEKSGSDPEKSESSFLVHDLRKSRHTRDIGDLCIFLGDKNEAFCVSATDYPGLHPNSVYFGSSDSGLGFFDLASQTLHHLTDSTTPDSMWLAPLH</sequence>
<dbReference type="Proteomes" id="UP000467841">
    <property type="component" value="Unassembled WGS sequence"/>
</dbReference>
<dbReference type="InterPro" id="IPR050942">
    <property type="entry name" value="F-box_BR-signaling"/>
</dbReference>
<name>A0A6D2IZ65_9BRAS</name>
<dbReference type="Pfam" id="PF03478">
    <property type="entry name" value="Beta-prop_KIB1-4"/>
    <property type="match status" value="1"/>
</dbReference>
<dbReference type="PANTHER" id="PTHR44259:SF105">
    <property type="entry name" value="DUF295 DOMAIN-CONTAINING PROTEIN"/>
    <property type="match status" value="1"/>
</dbReference>
<dbReference type="PANTHER" id="PTHR44259">
    <property type="entry name" value="OS07G0183000 PROTEIN-RELATED"/>
    <property type="match status" value="1"/>
</dbReference>
<keyword evidence="3" id="KW-1185">Reference proteome</keyword>
<dbReference type="OrthoDB" id="1519185at2759"/>
<feature type="domain" description="KIB1-4 beta-propeller" evidence="1">
    <location>
        <begin position="52"/>
        <end position="306"/>
    </location>
</feature>
<organism evidence="2 3">
    <name type="scientific">Microthlaspi erraticum</name>
    <dbReference type="NCBI Taxonomy" id="1685480"/>
    <lineage>
        <taxon>Eukaryota</taxon>
        <taxon>Viridiplantae</taxon>
        <taxon>Streptophyta</taxon>
        <taxon>Embryophyta</taxon>
        <taxon>Tracheophyta</taxon>
        <taxon>Spermatophyta</taxon>
        <taxon>Magnoliopsida</taxon>
        <taxon>eudicotyledons</taxon>
        <taxon>Gunneridae</taxon>
        <taxon>Pentapetalae</taxon>
        <taxon>rosids</taxon>
        <taxon>malvids</taxon>
        <taxon>Brassicales</taxon>
        <taxon>Brassicaceae</taxon>
        <taxon>Coluteocarpeae</taxon>
        <taxon>Microthlaspi</taxon>
    </lineage>
</organism>
<evidence type="ECO:0000259" key="1">
    <source>
        <dbReference type="Pfam" id="PF03478"/>
    </source>
</evidence>
<dbReference type="InterPro" id="IPR005174">
    <property type="entry name" value="KIB1-4_b-propeller"/>
</dbReference>
<proteinExistence type="predicted"/>
<evidence type="ECO:0000313" key="3">
    <source>
        <dbReference type="Proteomes" id="UP000467841"/>
    </source>
</evidence>
<accession>A0A6D2IZ65</accession>
<evidence type="ECO:0000313" key="2">
    <source>
        <dbReference type="EMBL" id="CAA7033946.1"/>
    </source>
</evidence>
<protein>
    <recommendedName>
        <fullName evidence="1">KIB1-4 beta-propeller domain-containing protein</fullName>
    </recommendedName>
</protein>
<dbReference type="EMBL" id="CACVBM020001140">
    <property type="protein sequence ID" value="CAA7033946.1"/>
    <property type="molecule type" value="Genomic_DNA"/>
</dbReference>
<reference evidence="2" key="1">
    <citation type="submission" date="2020-01" db="EMBL/GenBank/DDBJ databases">
        <authorList>
            <person name="Mishra B."/>
        </authorList>
    </citation>
    <scope>NUCLEOTIDE SEQUENCE [LARGE SCALE GENOMIC DNA]</scope>
</reference>